<name>A0A0F6QZ19_9CORY</name>
<dbReference type="Gene3D" id="3.40.30.10">
    <property type="entry name" value="Glutaredoxin"/>
    <property type="match status" value="1"/>
</dbReference>
<keyword evidence="1" id="KW-0413">Isomerase</keyword>
<evidence type="ECO:0000313" key="4">
    <source>
        <dbReference type="Proteomes" id="UP000271380"/>
    </source>
</evidence>
<dbReference type="CDD" id="cd02972">
    <property type="entry name" value="DsbA_family"/>
    <property type="match status" value="1"/>
</dbReference>
<reference evidence="2 4" key="2">
    <citation type="submission" date="2018-12" db="EMBL/GenBank/DDBJ databases">
        <authorList>
            <consortium name="Pathogen Informatics"/>
        </authorList>
    </citation>
    <scope>NUCLEOTIDE SEQUENCE [LARGE SCALE GENOMIC DNA]</scope>
    <source>
        <strain evidence="2 4">NCTC949</strain>
    </source>
</reference>
<evidence type="ECO:0000313" key="3">
    <source>
        <dbReference type="Proteomes" id="UP000033457"/>
    </source>
</evidence>
<dbReference type="Pfam" id="PF22234">
    <property type="entry name" value="Rv2466c-like"/>
    <property type="match status" value="1"/>
</dbReference>
<dbReference type="AlphaFoldDB" id="A0A0F6QZ19"/>
<proteinExistence type="predicted"/>
<evidence type="ECO:0000313" key="2">
    <source>
        <dbReference type="EMBL" id="VEH06647.1"/>
    </source>
</evidence>
<dbReference type="SUPFAM" id="SSF52833">
    <property type="entry name" value="Thioredoxin-like"/>
    <property type="match status" value="1"/>
</dbReference>
<dbReference type="Proteomes" id="UP000271380">
    <property type="component" value="Chromosome"/>
</dbReference>
<sequence length="204" mass="22858">MTEKVSFWFDVSCPFCWVTSRWIKEVEQVRDIEVEWIPMSLSVLNQGRNLDPGYMQRMEANWGPARVFAAIASEHPEKLDELYTVMGTMVHNEGKGAQKGFGGYDEVIATSLAQLGLGEYAAIANTSQWDEQLRQYHQGAMDAVGDEVGTPVLKLGDTAFFGPVLTRIPRGEAAGKLFDASVTLGNYPHFFELKRSRTESPRFD</sequence>
<evidence type="ECO:0000313" key="1">
    <source>
        <dbReference type="EMBL" id="AKE40882.1"/>
    </source>
</evidence>
<accession>A0A0F6QZ19</accession>
<dbReference type="HOGENOM" id="CLU_087602_1_0_11"/>
<dbReference type="KEGG" id="cku:UL82_03355"/>
<dbReference type="EMBL" id="CP011312">
    <property type="protein sequence ID" value="AKE40882.1"/>
    <property type="molecule type" value="Genomic_DNA"/>
</dbReference>
<gene>
    <name evidence="2" type="ORF">NCTC949_01234</name>
    <name evidence="1" type="ORF">UL82_03355</name>
</gene>
<dbReference type="EMBL" id="LR134377">
    <property type="protein sequence ID" value="VEH06647.1"/>
    <property type="molecule type" value="Genomic_DNA"/>
</dbReference>
<protein>
    <submittedName>
        <fullName evidence="1">2-hydroxychromene-2-carboxylate isomerase</fullName>
    </submittedName>
    <submittedName>
        <fullName evidence="2">DSBA oxidoreductase</fullName>
    </submittedName>
</protein>
<reference evidence="1 3" key="1">
    <citation type="journal article" date="2015" name="Genome Announc.">
        <title>Complete Genome Sequence of Corynebacterium kutscheri DSM 20755, a Corynebacterial Type Strain with Remarkably Low G+C Content of Chromosomal DNA.</title>
        <authorList>
            <person name="Ruckert C."/>
            <person name="Albersmeier A."/>
            <person name="Winkler A."/>
            <person name="Tauch A."/>
        </authorList>
    </citation>
    <scope>NUCLEOTIDE SEQUENCE [LARGE SCALE GENOMIC DNA]</scope>
    <source>
        <strain evidence="1 3">DSM 20755</strain>
    </source>
</reference>
<dbReference type="STRING" id="35755.UL82_03355"/>
<dbReference type="OrthoDB" id="4125991at2"/>
<dbReference type="RefSeq" id="WP_046438998.1">
    <property type="nucleotide sequence ID" value="NZ_CP011312.1"/>
</dbReference>
<dbReference type="InterPro" id="IPR036249">
    <property type="entry name" value="Thioredoxin-like_sf"/>
</dbReference>
<dbReference type="GO" id="GO:0016853">
    <property type="term" value="F:isomerase activity"/>
    <property type="evidence" value="ECO:0007669"/>
    <property type="project" value="UniProtKB-KW"/>
</dbReference>
<dbReference type="Proteomes" id="UP000033457">
    <property type="component" value="Chromosome"/>
</dbReference>
<keyword evidence="3" id="KW-1185">Reference proteome</keyword>
<organism evidence="1 3">
    <name type="scientific">Corynebacterium kutscheri</name>
    <dbReference type="NCBI Taxonomy" id="35755"/>
    <lineage>
        <taxon>Bacteria</taxon>
        <taxon>Bacillati</taxon>
        <taxon>Actinomycetota</taxon>
        <taxon>Actinomycetes</taxon>
        <taxon>Mycobacteriales</taxon>
        <taxon>Corynebacteriaceae</taxon>
        <taxon>Corynebacterium</taxon>
    </lineage>
</organism>
<dbReference type="InterPro" id="IPR053977">
    <property type="entry name" value="Rv2466c-like"/>
</dbReference>